<dbReference type="EMBL" id="CAMAPE010000053">
    <property type="protein sequence ID" value="CAH9109581.1"/>
    <property type="molecule type" value="Genomic_DNA"/>
</dbReference>
<accession>A0A9P0ZNU4</accession>
<feature type="compositionally biased region" description="Basic and acidic residues" evidence="5">
    <location>
        <begin position="125"/>
        <end position="145"/>
    </location>
</feature>
<feature type="compositionally biased region" description="Polar residues" evidence="5">
    <location>
        <begin position="562"/>
        <end position="574"/>
    </location>
</feature>
<organism evidence="7 8">
    <name type="scientific">Cuscuta europaea</name>
    <name type="common">European dodder</name>
    <dbReference type="NCBI Taxonomy" id="41803"/>
    <lineage>
        <taxon>Eukaryota</taxon>
        <taxon>Viridiplantae</taxon>
        <taxon>Streptophyta</taxon>
        <taxon>Embryophyta</taxon>
        <taxon>Tracheophyta</taxon>
        <taxon>Spermatophyta</taxon>
        <taxon>Magnoliopsida</taxon>
        <taxon>eudicotyledons</taxon>
        <taxon>Gunneridae</taxon>
        <taxon>Pentapetalae</taxon>
        <taxon>asterids</taxon>
        <taxon>lamiids</taxon>
        <taxon>Solanales</taxon>
        <taxon>Convolvulaceae</taxon>
        <taxon>Cuscuteae</taxon>
        <taxon>Cuscuta</taxon>
        <taxon>Cuscuta subgen. Cuscuta</taxon>
    </lineage>
</organism>
<feature type="compositionally biased region" description="Basic and acidic residues" evidence="5">
    <location>
        <begin position="163"/>
        <end position="200"/>
    </location>
</feature>
<feature type="compositionally biased region" description="Polar residues" evidence="5">
    <location>
        <begin position="147"/>
        <end position="156"/>
    </location>
</feature>
<evidence type="ECO:0000313" key="7">
    <source>
        <dbReference type="EMBL" id="CAH9109581.1"/>
    </source>
</evidence>
<feature type="region of interest" description="Disordered" evidence="5">
    <location>
        <begin position="521"/>
        <end position="613"/>
    </location>
</feature>
<feature type="compositionally biased region" description="Polar residues" evidence="5">
    <location>
        <begin position="256"/>
        <end position="274"/>
    </location>
</feature>
<proteinExistence type="predicted"/>
<evidence type="ECO:0000256" key="2">
    <source>
        <dbReference type="ARBA" id="ARBA00022771"/>
    </source>
</evidence>
<feature type="compositionally biased region" description="Low complexity" evidence="5">
    <location>
        <begin position="580"/>
        <end position="595"/>
    </location>
</feature>
<dbReference type="PROSITE" id="PS50115">
    <property type="entry name" value="ARFGAP"/>
    <property type="match status" value="1"/>
</dbReference>
<dbReference type="Pfam" id="PF01412">
    <property type="entry name" value="ArfGap"/>
    <property type="match status" value="1"/>
</dbReference>
<evidence type="ECO:0000256" key="3">
    <source>
        <dbReference type="ARBA" id="ARBA00022833"/>
    </source>
</evidence>
<feature type="domain" description="Arf-GAP" evidence="6">
    <location>
        <begin position="12"/>
        <end position="130"/>
    </location>
</feature>
<feature type="compositionally biased region" description="Polar residues" evidence="5">
    <location>
        <begin position="521"/>
        <end position="554"/>
    </location>
</feature>
<dbReference type="GO" id="GO:0005096">
    <property type="term" value="F:GTPase activator activity"/>
    <property type="evidence" value="ECO:0007669"/>
    <property type="project" value="InterPro"/>
</dbReference>
<feature type="region of interest" description="Disordered" evidence="5">
    <location>
        <begin position="639"/>
        <end position="660"/>
    </location>
</feature>
<dbReference type="PANTHER" id="PTHR46085:SF3">
    <property type="entry name" value="ARF GTPASE ACTIVATING PROTEIN"/>
    <property type="match status" value="1"/>
</dbReference>
<feature type="region of interest" description="Disordered" evidence="5">
    <location>
        <begin position="125"/>
        <end position="231"/>
    </location>
</feature>
<dbReference type="GO" id="GO:0008270">
    <property type="term" value="F:zinc ion binding"/>
    <property type="evidence" value="ECO:0007669"/>
    <property type="project" value="UniProtKB-KW"/>
</dbReference>
<name>A0A9P0ZNU4_CUSEU</name>
<dbReference type="InterPro" id="IPR037278">
    <property type="entry name" value="ARFGAP/RecO"/>
</dbReference>
<protein>
    <recommendedName>
        <fullName evidence="6">Arf-GAP domain-containing protein</fullName>
    </recommendedName>
</protein>
<evidence type="ECO:0000256" key="1">
    <source>
        <dbReference type="ARBA" id="ARBA00022723"/>
    </source>
</evidence>
<dbReference type="InterPro" id="IPR038508">
    <property type="entry name" value="ArfGAP_dom_sf"/>
</dbReference>
<dbReference type="CDD" id="cd08838">
    <property type="entry name" value="ArfGap_AGFG"/>
    <property type="match status" value="1"/>
</dbReference>
<evidence type="ECO:0000256" key="4">
    <source>
        <dbReference type="PROSITE-ProRule" id="PRU00288"/>
    </source>
</evidence>
<keyword evidence="1" id="KW-0479">Metal-binding</keyword>
<keyword evidence="2 4" id="KW-0863">Zinc-finger</keyword>
<evidence type="ECO:0000313" key="8">
    <source>
        <dbReference type="Proteomes" id="UP001152484"/>
    </source>
</evidence>
<feature type="region of interest" description="Disordered" evidence="5">
    <location>
        <begin position="252"/>
        <end position="274"/>
    </location>
</feature>
<dbReference type="Gene3D" id="1.10.220.150">
    <property type="entry name" value="Arf GTPase activating protein"/>
    <property type="match status" value="1"/>
</dbReference>
<dbReference type="InterPro" id="IPR001164">
    <property type="entry name" value="ArfGAP_dom"/>
</dbReference>
<gene>
    <name evidence="7" type="ORF">CEURO_LOCUS18487</name>
</gene>
<dbReference type="InterPro" id="IPR044820">
    <property type="entry name" value="AGD14-like"/>
</dbReference>
<reference evidence="7" key="1">
    <citation type="submission" date="2022-07" db="EMBL/GenBank/DDBJ databases">
        <authorList>
            <person name="Macas J."/>
            <person name="Novak P."/>
            <person name="Neumann P."/>
        </authorList>
    </citation>
    <scope>NUCLEOTIDE SEQUENCE</scope>
</reference>
<dbReference type="PANTHER" id="PTHR46085">
    <property type="entry name" value="ARFGAP/RECO-RELATED"/>
    <property type="match status" value="1"/>
</dbReference>
<sequence>MASRFKEDEKNERIIRGLLKLPDNRRCINCNSLGPQYVCINFSTFICTNCSGIHREFTHRVKSVSMAKFTSQEVSALQGGGNASAKEIYLKEWDPQRNSLPDGSNVERLRDFIKHVYEDRRYTGERGFSRGKGETEDSNENKRVDTYQGSSQTSGGRSPGYDQENRQSTDHKRVPGTEVINDWRRDDRFGNGRRLVERQSFDGSSKVEINSPDCRSDLDTSSPPVVRPVRDILGDNASPLRVIEPPKMAIGGPPTYAQTQRATPSNSLASSNGNPIEVKEETSLIDFGAAAEPAPTAVSQPTSLGADNWANFESVPVKAPSNANQLDVLSELMTPSPALGENSASSAPVGIFPALSKSSPIPADVSHLNSFGPSAFPPGTTSLLQVGGSSVPLTHAAGGQWSSMQPQHSSLLAVTGTQPLPHHWIPVIEGRLNNQQWNHIGPSGVLDTARAQDPQVLVEHALNSTSGIAHVCDSRSDVRRELPADLFTVTYPSMYAPVQGLYAAPSHGHGFSMQYHNMQMQKHTSMQPIKSSNPFDTTSEPSPLRSSTFPSVASLQGALPSTGPSSGLLHTSSLGAPPTSHVHSSVPQQPQSYVSTLPPNSYMSQHLAGSLSQRPNNRAGYVLPGAAFADMNSNQQLGAGLHAATPPAQNTISPAGNPFG</sequence>
<keyword evidence="8" id="KW-1185">Reference proteome</keyword>
<dbReference type="AlphaFoldDB" id="A0A9P0ZNU4"/>
<evidence type="ECO:0000259" key="6">
    <source>
        <dbReference type="PROSITE" id="PS50115"/>
    </source>
</evidence>
<dbReference type="Proteomes" id="UP001152484">
    <property type="component" value="Unassembled WGS sequence"/>
</dbReference>
<dbReference type="FunFam" id="1.10.220.150:FF:000005">
    <property type="entry name" value="Arf-GAP domain and FG repeat-containing protein 1"/>
    <property type="match status" value="1"/>
</dbReference>
<evidence type="ECO:0000256" key="5">
    <source>
        <dbReference type="SAM" id="MobiDB-lite"/>
    </source>
</evidence>
<dbReference type="OrthoDB" id="6036at2759"/>
<dbReference type="PRINTS" id="PR00405">
    <property type="entry name" value="REVINTRACTNG"/>
</dbReference>
<comment type="caution">
    <text evidence="7">The sequence shown here is derived from an EMBL/GenBank/DDBJ whole genome shotgun (WGS) entry which is preliminary data.</text>
</comment>
<keyword evidence="3" id="KW-0862">Zinc</keyword>
<dbReference type="SUPFAM" id="SSF57863">
    <property type="entry name" value="ArfGap/RecO-like zinc finger"/>
    <property type="match status" value="1"/>
</dbReference>
<dbReference type="SMART" id="SM00105">
    <property type="entry name" value="ArfGap"/>
    <property type="match status" value="1"/>
</dbReference>